<dbReference type="RefSeq" id="WP_092076555.1">
    <property type="nucleotide sequence ID" value="NZ_CALFZY010000011.1"/>
</dbReference>
<reference evidence="4" key="1">
    <citation type="submission" date="2016-10" db="EMBL/GenBank/DDBJ databases">
        <authorList>
            <person name="Varghese N."/>
            <person name="Submissions S."/>
        </authorList>
    </citation>
    <scope>NUCLEOTIDE SEQUENCE [LARGE SCALE GENOMIC DNA]</scope>
    <source>
        <strain evidence="4">DSM 8987</strain>
    </source>
</reference>
<proteinExistence type="predicted"/>
<evidence type="ECO:0000313" key="3">
    <source>
        <dbReference type="EMBL" id="SDE03499.1"/>
    </source>
</evidence>
<dbReference type="AlphaFoldDB" id="A0A1G6ZLJ3"/>
<accession>A0A1G6ZLJ3</accession>
<protein>
    <recommendedName>
        <fullName evidence="2">Flagellar Assembly Protein A N-terminal region domain-containing protein</fullName>
    </recommendedName>
</protein>
<organism evidence="3 4">
    <name type="scientific">Desulfuromonas thiophila</name>
    <dbReference type="NCBI Taxonomy" id="57664"/>
    <lineage>
        <taxon>Bacteria</taxon>
        <taxon>Pseudomonadati</taxon>
        <taxon>Thermodesulfobacteriota</taxon>
        <taxon>Desulfuromonadia</taxon>
        <taxon>Desulfuromonadales</taxon>
        <taxon>Desulfuromonadaceae</taxon>
        <taxon>Desulfuromonas</taxon>
    </lineage>
</organism>
<evidence type="ECO:0000259" key="2">
    <source>
        <dbReference type="Pfam" id="PF20250"/>
    </source>
</evidence>
<feature type="compositionally biased region" description="Polar residues" evidence="1">
    <location>
        <begin position="513"/>
        <end position="522"/>
    </location>
</feature>
<dbReference type="InterPro" id="IPR005646">
    <property type="entry name" value="FapA"/>
</dbReference>
<gene>
    <name evidence="3" type="ORF">SAMN05661003_10337</name>
</gene>
<evidence type="ECO:0000256" key="1">
    <source>
        <dbReference type="SAM" id="MobiDB-lite"/>
    </source>
</evidence>
<dbReference type="OrthoDB" id="9760122at2"/>
<sequence>MSPDPKAPADPASPFAPANGQVVLERHEDDYSLQLVISSDERRCLASIVPTRAASDLLDEQRLLRDLEQGGICDGVRLEAIRDFCQKACKGENQRQVVLAATEAPQKGKDGWLELKVRLAGSANEGGFVENEKGQVDLYTLNLFTCVEPGQEIAVLHPPEEGVSSFTVTGKLLPAESGAEAEVRLGSGLHRDGDRFVADLAGRVEWSEQVLAVSEDYVIHGDVDLSVGNIRFPGNVFVRGDVLDDFDIRCGKNLTVVGNVGACHLIIDGDVSLGSMAGKNEGLVKCGGNLKARYLNSVYIECLGDVVVDNEIRNSVVKSGGAVLLPGGQISGGETVALKGIEAKIIGATAGVPTRLCAGVYFPENDRLAFLKSQQKSLTLQRKFIHHCLGPLEKQVTQAGETPGALEKRLQILRDRLVLIDKMEADIKRELSQFTFGEHPGNAKINVQRLIKEQVRIQLGTVSDELRFEQFGPLSIIADPVRGLLSFNEYSPLTINADDMEPQEPAADPNADDSLQQGSRVP</sequence>
<dbReference type="Pfam" id="PF20250">
    <property type="entry name" value="FapA_N"/>
    <property type="match status" value="1"/>
</dbReference>
<dbReference type="PANTHER" id="PTHR38032:SF1">
    <property type="entry name" value="RNA-BINDING PROTEIN KHPB N-TERMINAL DOMAIN-CONTAINING PROTEIN"/>
    <property type="match status" value="1"/>
</dbReference>
<dbReference type="InterPro" id="IPR046866">
    <property type="entry name" value="FapA_N"/>
</dbReference>
<keyword evidence="4" id="KW-1185">Reference proteome</keyword>
<evidence type="ECO:0000313" key="4">
    <source>
        <dbReference type="Proteomes" id="UP000243205"/>
    </source>
</evidence>
<dbReference type="EMBL" id="FNAQ01000003">
    <property type="protein sequence ID" value="SDE03499.1"/>
    <property type="molecule type" value="Genomic_DNA"/>
</dbReference>
<dbReference type="Proteomes" id="UP000243205">
    <property type="component" value="Unassembled WGS sequence"/>
</dbReference>
<feature type="region of interest" description="Disordered" evidence="1">
    <location>
        <begin position="496"/>
        <end position="522"/>
    </location>
</feature>
<dbReference type="Pfam" id="PF03961">
    <property type="entry name" value="FapA"/>
    <property type="match status" value="1"/>
</dbReference>
<feature type="domain" description="Flagellar Assembly Protein A N-terminal region" evidence="2">
    <location>
        <begin position="34"/>
        <end position="205"/>
    </location>
</feature>
<dbReference type="InterPro" id="IPR046865">
    <property type="entry name" value="FapA_b_solenoid"/>
</dbReference>
<name>A0A1G6ZLJ3_9BACT</name>
<dbReference type="STRING" id="57664.SAMN05661003_10337"/>
<dbReference type="PANTHER" id="PTHR38032">
    <property type="entry name" value="POLYMERASE-RELATED"/>
    <property type="match status" value="1"/>
</dbReference>